<accession>A0ABS5KFB6</accession>
<dbReference type="InterPro" id="IPR038081">
    <property type="entry name" value="CalX-like_sf"/>
</dbReference>
<reference evidence="2 3" key="1">
    <citation type="journal article" date="2014" name="Int. J. Syst. Evol. Microbiol.">
        <title>Carboxylicivirga gen. nov. in the family Marinilabiliaceae with two novel species, Carboxylicivirga mesophila sp. nov. and Carboxylicivirga taeanensis sp. nov., and reclassification of Cytophaga fermentans as Saccharicrinis fermentans gen. nov., comb. nov.</title>
        <authorList>
            <person name="Yang S.H."/>
            <person name="Seo H.S."/>
            <person name="Woo J.H."/>
            <person name="Oh H.M."/>
            <person name="Jang H."/>
            <person name="Lee J.H."/>
            <person name="Kim S.J."/>
            <person name="Kwon K.K."/>
        </authorList>
    </citation>
    <scope>NUCLEOTIDE SEQUENCE [LARGE SCALE GENOMIC DNA]</scope>
    <source>
        <strain evidence="2 3">JCM 18290</strain>
    </source>
</reference>
<feature type="signal peptide" evidence="1">
    <location>
        <begin position="1"/>
        <end position="24"/>
    </location>
</feature>
<evidence type="ECO:0008006" key="4">
    <source>
        <dbReference type="Google" id="ProtNLM"/>
    </source>
</evidence>
<feature type="chain" id="PRO_5045836111" description="Calx-beta domain-containing protein" evidence="1">
    <location>
        <begin position="25"/>
        <end position="317"/>
    </location>
</feature>
<sequence length="317" mass="35510">MKKINKIIAVFIAGLILFSSCGEAEKQTFKDKDAFFGFETTSSVMLENDIRTLRIPIALAKSTGVGEVTFEVVTEDFSNPAIEGEDFTIKNAGNTVSFEGDYIKNVEIKMIDNYLRDGDKKFKLVLKENNIGATIGLANEVKTEHIVTISDNEHPLAALIGVDFESTEQSISKDNDGDQIAPYVLPVEIRPETEEGRDDLLLVKGLLGVAQEVRMRFDLETGIVTLEKNQNYTDVLDPYFGINIQLTFFGWEWYVKEDGTEGVKRFDEAVGTFDLDKREIVFEQGYLAQITAPGDHPYLGKAYNTLVIEHSRIAKKQ</sequence>
<keyword evidence="1" id="KW-0732">Signal</keyword>
<dbReference type="EMBL" id="JAGUCN010000028">
    <property type="protein sequence ID" value="MBS2213482.1"/>
    <property type="molecule type" value="Genomic_DNA"/>
</dbReference>
<dbReference type="Gene3D" id="2.60.40.2030">
    <property type="match status" value="1"/>
</dbReference>
<comment type="caution">
    <text evidence="2">The sequence shown here is derived from an EMBL/GenBank/DDBJ whole genome shotgun (WGS) entry which is preliminary data.</text>
</comment>
<evidence type="ECO:0000313" key="2">
    <source>
        <dbReference type="EMBL" id="MBS2213482.1"/>
    </source>
</evidence>
<name>A0ABS5KFB6_9BACT</name>
<gene>
    <name evidence="2" type="ORF">KEM09_18880</name>
</gene>
<dbReference type="PROSITE" id="PS51257">
    <property type="entry name" value="PROKAR_LIPOPROTEIN"/>
    <property type="match status" value="1"/>
</dbReference>
<organism evidence="2 3">
    <name type="scientific">Carboxylicivirga mesophila</name>
    <dbReference type="NCBI Taxonomy" id="1166478"/>
    <lineage>
        <taxon>Bacteria</taxon>
        <taxon>Pseudomonadati</taxon>
        <taxon>Bacteroidota</taxon>
        <taxon>Bacteroidia</taxon>
        <taxon>Marinilabiliales</taxon>
        <taxon>Marinilabiliaceae</taxon>
        <taxon>Carboxylicivirga</taxon>
    </lineage>
</organism>
<dbReference type="SUPFAM" id="SSF141072">
    <property type="entry name" value="CalX-like"/>
    <property type="match status" value="1"/>
</dbReference>
<evidence type="ECO:0000313" key="3">
    <source>
        <dbReference type="Proteomes" id="UP000721861"/>
    </source>
</evidence>
<dbReference type="RefSeq" id="WP_212230693.1">
    <property type="nucleotide sequence ID" value="NZ_JAGUCN010000028.1"/>
</dbReference>
<proteinExistence type="predicted"/>
<evidence type="ECO:0000256" key="1">
    <source>
        <dbReference type="SAM" id="SignalP"/>
    </source>
</evidence>
<dbReference type="Proteomes" id="UP000721861">
    <property type="component" value="Unassembled WGS sequence"/>
</dbReference>
<protein>
    <recommendedName>
        <fullName evidence="4">Calx-beta domain-containing protein</fullName>
    </recommendedName>
</protein>
<keyword evidence="3" id="KW-1185">Reference proteome</keyword>